<dbReference type="GO" id="GO:0035556">
    <property type="term" value="P:intracellular signal transduction"/>
    <property type="evidence" value="ECO:0007669"/>
    <property type="project" value="InterPro"/>
</dbReference>
<dbReference type="GO" id="GO:0005815">
    <property type="term" value="C:microtubule organizing center"/>
    <property type="evidence" value="ECO:0007669"/>
    <property type="project" value="TreeGrafter"/>
</dbReference>
<feature type="compositionally biased region" description="Basic and acidic residues" evidence="2">
    <location>
        <begin position="319"/>
        <end position="328"/>
    </location>
</feature>
<proteinExistence type="predicted"/>
<dbReference type="CDD" id="cd16113">
    <property type="entry name" value="DCX2_DCDC2_like"/>
    <property type="match status" value="1"/>
</dbReference>
<feature type="region of interest" description="Disordered" evidence="2">
    <location>
        <begin position="352"/>
        <end position="404"/>
    </location>
</feature>
<feature type="compositionally biased region" description="Polar residues" evidence="2">
    <location>
        <begin position="466"/>
        <end position="478"/>
    </location>
</feature>
<dbReference type="InterPro" id="IPR036572">
    <property type="entry name" value="Doublecortin_dom_sf"/>
</dbReference>
<dbReference type="Pfam" id="PF03607">
    <property type="entry name" value="DCX"/>
    <property type="match status" value="2"/>
</dbReference>
<dbReference type="CDD" id="cd17071">
    <property type="entry name" value="DCX1_DCDC2_like"/>
    <property type="match status" value="1"/>
</dbReference>
<protein>
    <submittedName>
        <fullName evidence="4">Doublecortin domain-containing protein 2</fullName>
    </submittedName>
</protein>
<evidence type="ECO:0000313" key="4">
    <source>
        <dbReference type="EMBL" id="KAJ8020862.1"/>
    </source>
</evidence>
<dbReference type="EMBL" id="JAIZAY010000022">
    <property type="protein sequence ID" value="KAJ8020862.1"/>
    <property type="molecule type" value="Genomic_DNA"/>
</dbReference>
<organism evidence="4 5">
    <name type="scientific">Holothuria leucospilota</name>
    <name type="common">Black long sea cucumber</name>
    <name type="synonym">Mertensiothuria leucospilota</name>
    <dbReference type="NCBI Taxonomy" id="206669"/>
    <lineage>
        <taxon>Eukaryota</taxon>
        <taxon>Metazoa</taxon>
        <taxon>Echinodermata</taxon>
        <taxon>Eleutherozoa</taxon>
        <taxon>Echinozoa</taxon>
        <taxon>Holothuroidea</taxon>
        <taxon>Aspidochirotacea</taxon>
        <taxon>Aspidochirotida</taxon>
        <taxon>Holothuriidae</taxon>
        <taxon>Holothuria</taxon>
    </lineage>
</organism>
<feature type="compositionally biased region" description="Basic and acidic residues" evidence="2">
    <location>
        <begin position="367"/>
        <end position="381"/>
    </location>
</feature>
<evidence type="ECO:0000259" key="3">
    <source>
        <dbReference type="PROSITE" id="PS50309"/>
    </source>
</evidence>
<evidence type="ECO:0000313" key="5">
    <source>
        <dbReference type="Proteomes" id="UP001152320"/>
    </source>
</evidence>
<dbReference type="OrthoDB" id="1738954at2759"/>
<dbReference type="InterPro" id="IPR003533">
    <property type="entry name" value="Doublecortin_dom"/>
</dbReference>
<evidence type="ECO:0000256" key="2">
    <source>
        <dbReference type="SAM" id="MobiDB-lite"/>
    </source>
</evidence>
<dbReference type="AlphaFoldDB" id="A0A9Q0YIF3"/>
<feature type="region of interest" description="Disordered" evidence="2">
    <location>
        <begin position="221"/>
        <end position="307"/>
    </location>
</feature>
<dbReference type="PROSITE" id="PS50309">
    <property type="entry name" value="DC"/>
    <property type="match status" value="2"/>
</dbReference>
<evidence type="ECO:0000256" key="1">
    <source>
        <dbReference type="ARBA" id="ARBA00022737"/>
    </source>
</evidence>
<reference evidence="4" key="1">
    <citation type="submission" date="2021-10" db="EMBL/GenBank/DDBJ databases">
        <title>Tropical sea cucumber genome reveals ecological adaptation and Cuvierian tubules defense mechanism.</title>
        <authorList>
            <person name="Chen T."/>
        </authorList>
    </citation>
    <scope>NUCLEOTIDE SEQUENCE</scope>
    <source>
        <strain evidence="4">Nanhai2018</strain>
        <tissue evidence="4">Muscle</tissue>
    </source>
</reference>
<dbReference type="Gene3D" id="3.10.20.230">
    <property type="entry name" value="Doublecortin domain"/>
    <property type="match status" value="2"/>
</dbReference>
<gene>
    <name evidence="4" type="ORF">HOLleu_40565</name>
</gene>
<dbReference type="PANTHER" id="PTHR23004:SF11">
    <property type="entry name" value="PROTEIN RPI-1"/>
    <property type="match status" value="1"/>
</dbReference>
<dbReference type="SUPFAM" id="SSF89837">
    <property type="entry name" value="Doublecortin (DC)"/>
    <property type="match status" value="2"/>
</dbReference>
<dbReference type="GO" id="GO:0005874">
    <property type="term" value="C:microtubule"/>
    <property type="evidence" value="ECO:0007669"/>
    <property type="project" value="TreeGrafter"/>
</dbReference>
<feature type="compositionally biased region" description="Acidic residues" evidence="2">
    <location>
        <begin position="352"/>
        <end position="366"/>
    </location>
</feature>
<dbReference type="PANTHER" id="PTHR23004">
    <property type="entry name" value="DOUBLECORTIN DOMAIN CONTAINING 2"/>
    <property type="match status" value="1"/>
</dbReference>
<feature type="compositionally biased region" description="Basic and acidic residues" evidence="2">
    <location>
        <begin position="455"/>
        <end position="465"/>
    </location>
</feature>
<accession>A0A9Q0YIF3</accession>
<feature type="domain" description="Doublecortin" evidence="3">
    <location>
        <begin position="13"/>
        <end position="96"/>
    </location>
</feature>
<feature type="domain" description="Doublecortin" evidence="3">
    <location>
        <begin position="137"/>
        <end position="219"/>
    </location>
</feature>
<feature type="region of interest" description="Disordered" evidence="2">
    <location>
        <begin position="319"/>
        <end position="339"/>
    </location>
</feature>
<dbReference type="Proteomes" id="UP001152320">
    <property type="component" value="Chromosome 22"/>
</dbReference>
<feature type="region of interest" description="Disordered" evidence="2">
    <location>
        <begin position="417"/>
        <end position="478"/>
    </location>
</feature>
<keyword evidence="1" id="KW-0677">Repeat</keyword>
<comment type="caution">
    <text evidence="4">The sequence shown here is derived from an EMBL/GenBank/DDBJ whole genome shotgun (WGS) entry which is preliminary data.</text>
</comment>
<keyword evidence="5" id="KW-1185">Reference proteome</keyword>
<feature type="compositionally biased region" description="Basic and acidic residues" evidence="2">
    <location>
        <begin position="277"/>
        <end position="288"/>
    </location>
</feature>
<dbReference type="FunFam" id="3.10.20.230:FF:000004">
    <property type="entry name" value="Doublecortin domain containing 2"/>
    <property type="match status" value="1"/>
</dbReference>
<dbReference type="SMART" id="SM00537">
    <property type="entry name" value="DCX"/>
    <property type="match status" value="2"/>
</dbReference>
<name>A0A9Q0YIF3_HOLLE</name>
<sequence>MATAVSQSQSNAINIHVFRNGDSHYKGRKFVVNQRQTRNFDAFLSMVTTGVKPPYGAVRKLYTPTHGHKVDDLSRLENNKYYVAAGMERFRRVQYFSIGRPDGAPRQTSILQRSIKPVAHSRIQASAKISKPADGPKTIHVYRNGDTLYPSVRLLLTKRMLSNWDVVLQVITERVNLINGAVRKLWHMDGSRVIELSEIENDTSYVASGNDKFKKVAYGINGPLEPSSPRIKRPAPPKQKPIISRKPTKITQKVTPPKKVPKKPPQPKPEKKKKKEKTAEQKEAETVIRSKPTMVKRSREKDESDVLDFGENDKSVFKAKEGRKETKGAAEIQDSQETAIDLPIDQIAAEEVEEEVAPSQDVDPEEDTYRKEDTIPREKTFENTLANSFSEPKKDVVDDYPDNSFSEFKENTAQDLFEETPADNNIGTVENEDDQKREIEPATRSGYEVVEEETEKNADKDRTTPTEEQLTAFLTDQT</sequence>